<dbReference type="InterPro" id="IPR036439">
    <property type="entry name" value="Dockerin_dom_sf"/>
</dbReference>
<dbReference type="KEGG" id="oih:OB0731"/>
<proteinExistence type="predicted"/>
<dbReference type="EMBL" id="BA000028">
    <property type="protein sequence ID" value="BAC12687.1"/>
    <property type="molecule type" value="Genomic_DNA"/>
</dbReference>
<sequence>MGTWRSLPLRTQDAGDINQDSVIDIIDALLMVKYWGSDKQAADFNFDGTGDKKDFELLAANFLKIDPGVKEVPKKTRKHNGKTLDDVKEMLDIS</sequence>
<evidence type="ECO:0000313" key="3">
    <source>
        <dbReference type="Proteomes" id="UP000000822"/>
    </source>
</evidence>
<dbReference type="RefSeq" id="WP_011065139.1">
    <property type="nucleotide sequence ID" value="NC_004193.1"/>
</dbReference>
<dbReference type="GO" id="GO:0000272">
    <property type="term" value="P:polysaccharide catabolic process"/>
    <property type="evidence" value="ECO:0007669"/>
    <property type="project" value="InterPro"/>
</dbReference>
<dbReference type="Pfam" id="PF00404">
    <property type="entry name" value="Dockerin_1"/>
    <property type="match status" value="1"/>
</dbReference>
<evidence type="ECO:0000313" key="2">
    <source>
        <dbReference type="EMBL" id="BAC12687.1"/>
    </source>
</evidence>
<dbReference type="InterPro" id="IPR016134">
    <property type="entry name" value="Dockerin_dom"/>
</dbReference>
<feature type="domain" description="Dockerin" evidence="1">
    <location>
        <begin position="10"/>
        <end position="74"/>
    </location>
</feature>
<gene>
    <name evidence="2" type="ordered locus">OB0731</name>
</gene>
<organism evidence="2 3">
    <name type="scientific">Oceanobacillus iheyensis (strain DSM 14371 / CIP 107618 / JCM 11309 / KCTC 3954 / HTE831)</name>
    <dbReference type="NCBI Taxonomy" id="221109"/>
    <lineage>
        <taxon>Bacteria</taxon>
        <taxon>Bacillati</taxon>
        <taxon>Bacillota</taxon>
        <taxon>Bacilli</taxon>
        <taxon>Bacillales</taxon>
        <taxon>Bacillaceae</taxon>
        <taxon>Oceanobacillus</taxon>
    </lineage>
</organism>
<dbReference type="GO" id="GO:0004553">
    <property type="term" value="F:hydrolase activity, hydrolyzing O-glycosyl compounds"/>
    <property type="evidence" value="ECO:0007669"/>
    <property type="project" value="InterPro"/>
</dbReference>
<dbReference type="OrthoDB" id="2937667at2"/>
<dbReference type="HOGENOM" id="CLU_2383280_0_0_9"/>
<dbReference type="Proteomes" id="UP000000822">
    <property type="component" value="Chromosome"/>
</dbReference>
<dbReference type="InterPro" id="IPR002105">
    <property type="entry name" value="Dockerin_1_rpt"/>
</dbReference>
<dbReference type="Gene3D" id="1.10.1330.10">
    <property type="entry name" value="Dockerin domain"/>
    <property type="match status" value="1"/>
</dbReference>
<protein>
    <recommendedName>
        <fullName evidence="1">Dockerin domain-containing protein</fullName>
    </recommendedName>
</protein>
<dbReference type="PROSITE" id="PS51766">
    <property type="entry name" value="DOCKERIN"/>
    <property type="match status" value="1"/>
</dbReference>
<reference evidence="2 3" key="2">
    <citation type="journal article" date="2002" name="Nucleic Acids Res.">
        <title>Genome sequence of Oceanobacillus iheyensis isolated from the Iheya Ridge and its unexpected adaptive capabilities to extreme environments.</title>
        <authorList>
            <person name="Takami H."/>
            <person name="Takaki Y."/>
            <person name="Uchiyama I."/>
        </authorList>
    </citation>
    <scope>NUCLEOTIDE SEQUENCE [LARGE SCALE GENOMIC DNA]</scope>
    <source>
        <strain evidence="3">DSM 14371 / CIP 107618 / JCM 11309 / KCTC 3954 / HTE831</strain>
    </source>
</reference>
<keyword evidence="3" id="KW-1185">Reference proteome</keyword>
<evidence type="ECO:0000259" key="1">
    <source>
        <dbReference type="PROSITE" id="PS51766"/>
    </source>
</evidence>
<dbReference type="AlphaFoldDB" id="Q8ESB0"/>
<dbReference type="SUPFAM" id="SSF63446">
    <property type="entry name" value="Type I dockerin domain"/>
    <property type="match status" value="1"/>
</dbReference>
<name>Q8ESB0_OCEIH</name>
<dbReference type="eggNOG" id="COG1404">
    <property type="taxonomic scope" value="Bacteria"/>
</dbReference>
<accession>Q8ESB0</accession>
<reference evidence="2 3" key="1">
    <citation type="journal article" date="2001" name="FEMS Microbiol. Lett.">
        <title>Oceanobacillus iheyensis gen. nov., sp. nov., a deep-sea extremely halotolerant and alkaliphilic species isolated from a depth of 1050 m on the Iheya Ridge.</title>
        <authorList>
            <person name="Lu J."/>
            <person name="Nogi Y."/>
            <person name="Takami H."/>
        </authorList>
    </citation>
    <scope>NUCLEOTIDE SEQUENCE [LARGE SCALE GENOMIC DNA]</scope>
    <source>
        <strain evidence="3">DSM 14371 / CIP 107618 / JCM 11309 / KCTC 3954 / HTE831</strain>
    </source>
</reference>